<dbReference type="GO" id="GO:0043093">
    <property type="term" value="P:FtsZ-dependent cytokinesis"/>
    <property type="evidence" value="ECO:0007669"/>
    <property type="project" value="UniProtKB-UniRule"/>
</dbReference>
<comment type="subunit">
    <text evidence="4">Homodimer. Polymerizes to form a dynamic ring structure in a strictly GTP-dependent manner. Interacts directly with several other division proteins.</text>
</comment>
<dbReference type="SUPFAM" id="SSF55307">
    <property type="entry name" value="Tubulin C-terminal domain-like"/>
    <property type="match status" value="1"/>
</dbReference>
<keyword evidence="2 4" id="KW-0547">Nucleotide-binding</keyword>
<evidence type="ECO:0000313" key="11">
    <source>
        <dbReference type="Proteomes" id="UP000289784"/>
    </source>
</evidence>
<dbReference type="GO" id="GO:0051258">
    <property type="term" value="P:protein polymerization"/>
    <property type="evidence" value="ECO:0007669"/>
    <property type="project" value="UniProtKB-UniRule"/>
</dbReference>
<evidence type="ECO:0000256" key="5">
    <source>
        <dbReference type="NCBIfam" id="TIGR00065"/>
    </source>
</evidence>
<dbReference type="NCBIfam" id="TIGR00065">
    <property type="entry name" value="ftsZ"/>
    <property type="match status" value="1"/>
</dbReference>
<dbReference type="Proteomes" id="UP000289784">
    <property type="component" value="Unassembled WGS sequence"/>
</dbReference>
<evidence type="ECO:0000256" key="1">
    <source>
        <dbReference type="ARBA" id="ARBA00009690"/>
    </source>
</evidence>
<dbReference type="FunFam" id="3.40.50.1440:FF:000001">
    <property type="entry name" value="Cell division protein FtsZ"/>
    <property type="match status" value="1"/>
</dbReference>
<evidence type="ECO:0000256" key="6">
    <source>
        <dbReference type="RuleBase" id="RU000631"/>
    </source>
</evidence>
<dbReference type="GO" id="GO:0005525">
    <property type="term" value="F:GTP binding"/>
    <property type="evidence" value="ECO:0007669"/>
    <property type="project" value="UniProtKB-UniRule"/>
</dbReference>
<evidence type="ECO:0000259" key="9">
    <source>
        <dbReference type="SMART" id="SM00865"/>
    </source>
</evidence>
<dbReference type="SMART" id="SM00864">
    <property type="entry name" value="Tubulin"/>
    <property type="match status" value="1"/>
</dbReference>
<feature type="compositionally biased region" description="Low complexity" evidence="7">
    <location>
        <begin position="396"/>
        <end position="409"/>
    </location>
</feature>
<keyword evidence="4 6" id="KW-0132">Cell division</keyword>
<dbReference type="Gene3D" id="3.40.50.1440">
    <property type="entry name" value="Tubulin/FtsZ, GTPase domain"/>
    <property type="match status" value="1"/>
</dbReference>
<dbReference type="SUPFAM" id="SSF52490">
    <property type="entry name" value="Tubulin nucleotide-binding domain-like"/>
    <property type="match status" value="1"/>
</dbReference>
<gene>
    <name evidence="4 10" type="primary">ftsZ</name>
    <name evidence="10" type="ORF">EPA99_16000</name>
</gene>
<dbReference type="Gene3D" id="3.30.1330.20">
    <property type="entry name" value="Tubulin/FtsZ, C-terminal domain"/>
    <property type="match status" value="1"/>
</dbReference>
<feature type="domain" description="Tubulin/FtsZ GTPase" evidence="8">
    <location>
        <begin position="15"/>
        <end position="207"/>
    </location>
</feature>
<dbReference type="GO" id="GO:0032153">
    <property type="term" value="C:cell division site"/>
    <property type="evidence" value="ECO:0007669"/>
    <property type="project" value="UniProtKB-UniRule"/>
</dbReference>
<dbReference type="InterPro" id="IPR045061">
    <property type="entry name" value="FtsZ/CetZ"/>
</dbReference>
<dbReference type="PRINTS" id="PR00423">
    <property type="entry name" value="CELLDVISFTSZ"/>
</dbReference>
<evidence type="ECO:0000259" key="8">
    <source>
        <dbReference type="SMART" id="SM00864"/>
    </source>
</evidence>
<comment type="function">
    <text evidence="4 6">Essential cell division protein that forms a contractile ring structure (Z ring) at the future cell division site. The regulation of the ring assembly controls the timing and the location of cell division. One of the functions of the FtsZ ring is to recruit other cell division proteins to the septum to produce a new cell wall between the dividing cells. Binds GTP and shows GTPase activity.</text>
</comment>
<evidence type="ECO:0000256" key="2">
    <source>
        <dbReference type="ARBA" id="ARBA00022741"/>
    </source>
</evidence>
<keyword evidence="11" id="KW-1185">Reference proteome</keyword>
<protein>
    <recommendedName>
        <fullName evidence="4 5">Cell division protein FtsZ</fullName>
    </recommendedName>
</protein>
<dbReference type="PROSITE" id="PS01135">
    <property type="entry name" value="FTSZ_2"/>
    <property type="match status" value="1"/>
</dbReference>
<keyword evidence="4" id="KW-0963">Cytoplasm</keyword>
<comment type="caution">
    <text evidence="10">The sequence shown here is derived from an EMBL/GenBank/DDBJ whole genome shotgun (WGS) entry which is preliminary data.</text>
</comment>
<reference evidence="10 11" key="1">
    <citation type="submission" date="2019-01" db="EMBL/GenBank/DDBJ databases">
        <title>Pseudoxanthomonas composti sp. nov., isolated from compost.</title>
        <authorList>
            <person name="Yang G."/>
        </authorList>
    </citation>
    <scope>NUCLEOTIDE SEQUENCE [LARGE SCALE GENOMIC DNA]</scope>
    <source>
        <strain evidence="10 11">GSS15</strain>
    </source>
</reference>
<dbReference type="SMART" id="SM00865">
    <property type="entry name" value="Tubulin_C"/>
    <property type="match status" value="1"/>
</dbReference>
<dbReference type="Pfam" id="PF00091">
    <property type="entry name" value="Tubulin"/>
    <property type="match status" value="1"/>
</dbReference>
<evidence type="ECO:0000256" key="4">
    <source>
        <dbReference type="HAMAP-Rule" id="MF_00909"/>
    </source>
</evidence>
<dbReference type="InterPro" id="IPR003008">
    <property type="entry name" value="Tubulin_FtsZ_GTPase"/>
</dbReference>
<dbReference type="InterPro" id="IPR037103">
    <property type="entry name" value="Tubulin/FtsZ-like_C"/>
</dbReference>
<name>A0A4Q1JTF6_9GAMM</name>
<evidence type="ECO:0000256" key="7">
    <source>
        <dbReference type="SAM" id="MobiDB-lite"/>
    </source>
</evidence>
<accession>A0A4Q1JTF6</accession>
<feature type="region of interest" description="Disordered" evidence="7">
    <location>
        <begin position="391"/>
        <end position="410"/>
    </location>
</feature>
<dbReference type="PANTHER" id="PTHR30314">
    <property type="entry name" value="CELL DIVISION PROTEIN FTSZ-RELATED"/>
    <property type="match status" value="1"/>
</dbReference>
<dbReference type="InterPro" id="IPR018316">
    <property type="entry name" value="Tubulin/FtsZ_2-layer-sand-dom"/>
</dbReference>
<dbReference type="HAMAP" id="MF_00909">
    <property type="entry name" value="FtsZ"/>
    <property type="match status" value="1"/>
</dbReference>
<dbReference type="GO" id="GO:0005737">
    <property type="term" value="C:cytoplasm"/>
    <property type="evidence" value="ECO:0007669"/>
    <property type="project" value="UniProtKB-SubCell"/>
</dbReference>
<feature type="binding site" evidence="4">
    <location>
        <position position="189"/>
    </location>
    <ligand>
        <name>GTP</name>
        <dbReference type="ChEBI" id="CHEBI:37565"/>
    </ligand>
</feature>
<dbReference type="InterPro" id="IPR036525">
    <property type="entry name" value="Tubulin/FtsZ_GTPase_sf"/>
</dbReference>
<sequence>MAHFELVETMAPNAVIKVIGVGGGGGNAVAHMVSSSVDGVEFITANTDSQAIKNCGAKQQLQLGGNVTKGLGAGANPEVGRQAALEDRDRIIEALTGADMVFITAGMGGGTGTGAAPVVAQLAKEMGILTVAVVTKPFPFEGRRRMQVALKGIEELSAHCDSLITIPNEKLITVLGRNATMIQAFRAANDVLLGAVQGIADLIVRPGLINVDFADVRTVMSEMGLAMMGTGAAKGDDRAQAAAEAAIQNPLLDDVNLAGANGILVNITAGPDFTMAEFDEVGRTVEGFASDDATVVVGTVLDPNMQDEVRVTVVATGLNRAAVRQPVRGNTDLGGFQREPARAPIKLVRDATTGMAIDAMADGTGLKAPAAPAPSRADQIANATRGLGLRRNAGDAAAPSSPAAAPQAAELPDNYLDIPAFLRRQAD</sequence>
<evidence type="ECO:0000313" key="10">
    <source>
        <dbReference type="EMBL" id="RXR01428.1"/>
    </source>
</evidence>
<comment type="subcellular location">
    <subcellularLocation>
        <location evidence="4">Cytoplasm</location>
    </subcellularLocation>
    <text evidence="4">Assembles at midcell at the inner surface of the cytoplasmic membrane.</text>
</comment>
<dbReference type="CDD" id="cd02201">
    <property type="entry name" value="FtsZ_type1"/>
    <property type="match status" value="1"/>
</dbReference>
<feature type="domain" description="Tubulin/FtsZ 2-layer sandwich" evidence="9">
    <location>
        <begin position="209"/>
        <end position="327"/>
    </location>
</feature>
<feature type="binding site" evidence="4">
    <location>
        <position position="141"/>
    </location>
    <ligand>
        <name>GTP</name>
        <dbReference type="ChEBI" id="CHEBI:37565"/>
    </ligand>
</feature>
<feature type="binding site" evidence="4">
    <location>
        <position position="145"/>
    </location>
    <ligand>
        <name>GTP</name>
        <dbReference type="ChEBI" id="CHEBI:37565"/>
    </ligand>
</feature>
<dbReference type="Pfam" id="PF12327">
    <property type="entry name" value="FtsZ_C"/>
    <property type="match status" value="1"/>
</dbReference>
<organism evidence="10 11">
    <name type="scientific">Pseudoxanthomonas composti</name>
    <dbReference type="NCBI Taxonomy" id="2137479"/>
    <lineage>
        <taxon>Bacteria</taxon>
        <taxon>Pseudomonadati</taxon>
        <taxon>Pseudomonadota</taxon>
        <taxon>Gammaproteobacteria</taxon>
        <taxon>Lysobacterales</taxon>
        <taxon>Lysobacteraceae</taxon>
        <taxon>Pseudoxanthomonas</taxon>
    </lineage>
</organism>
<evidence type="ECO:0000256" key="3">
    <source>
        <dbReference type="ARBA" id="ARBA00023134"/>
    </source>
</evidence>
<dbReference type="GO" id="GO:0003924">
    <property type="term" value="F:GTPase activity"/>
    <property type="evidence" value="ECO:0007669"/>
    <property type="project" value="UniProtKB-UniRule"/>
</dbReference>
<comment type="similarity">
    <text evidence="1 4 6">Belongs to the FtsZ family.</text>
</comment>
<dbReference type="InterPro" id="IPR000158">
    <property type="entry name" value="Cell_div_FtsZ"/>
</dbReference>
<dbReference type="EMBL" id="SAWZ01000010">
    <property type="protein sequence ID" value="RXR01428.1"/>
    <property type="molecule type" value="Genomic_DNA"/>
</dbReference>
<dbReference type="PANTHER" id="PTHR30314:SF3">
    <property type="entry name" value="MITOCHONDRIAL DIVISION PROTEIN FSZA"/>
    <property type="match status" value="1"/>
</dbReference>
<dbReference type="OrthoDB" id="9813375at2"/>
<feature type="binding site" evidence="4">
    <location>
        <begin position="23"/>
        <end position="27"/>
    </location>
    <ligand>
        <name>GTP</name>
        <dbReference type="ChEBI" id="CHEBI:37565"/>
    </ligand>
</feature>
<dbReference type="AlphaFoldDB" id="A0A4Q1JTF6"/>
<dbReference type="InterPro" id="IPR020805">
    <property type="entry name" value="Cell_div_FtsZ_CS"/>
</dbReference>
<keyword evidence="4 6" id="KW-0131">Cell cycle</keyword>
<proteinExistence type="inferred from homology"/>
<dbReference type="GO" id="GO:0000917">
    <property type="term" value="P:division septum assembly"/>
    <property type="evidence" value="ECO:0007669"/>
    <property type="project" value="UniProtKB-KW"/>
</dbReference>
<feature type="binding site" evidence="4">
    <location>
        <begin position="110"/>
        <end position="112"/>
    </location>
    <ligand>
        <name>GTP</name>
        <dbReference type="ChEBI" id="CHEBI:37565"/>
    </ligand>
</feature>
<dbReference type="InterPro" id="IPR024757">
    <property type="entry name" value="FtsZ_C"/>
</dbReference>
<keyword evidence="3 4" id="KW-0342">GTP-binding</keyword>
<keyword evidence="4 6" id="KW-0717">Septation</keyword>
<dbReference type="InterPro" id="IPR008280">
    <property type="entry name" value="Tub_FtsZ_C"/>
</dbReference>